<dbReference type="Proteomes" id="UP001057402">
    <property type="component" value="Chromosome 4"/>
</dbReference>
<protein>
    <submittedName>
        <fullName evidence="1">Uncharacterized protein</fullName>
    </submittedName>
</protein>
<sequence length="309" mass="34913">MEDGKANIRCFDGKHFGYWKLQITDMLYAKELEDAMLKEKPEEIDEKTWKKLDRRALGLIRNTISMDVASHVAEETTTFGFMKRLSDLYEKPSSSNKIHLLRRLFQLQMAEGAPVTEHVAEFNHIVNQLKAITYPLDDELLAHCLLISMPDSWSTTVEVISGQEKMTLDFVRDRIINEGIRRNEQGDTTGSALSVERGREIKRGENRGRSKSKGRSKSCSKSGTGCWNCWKKGHFKRDCKAPKKTNKKGDESNSVNAATKEDSDDALVLCVNSSIESWILDSGASFHSTSSKELMINFVSGEYGKMDVT</sequence>
<name>A0ACB9R4Y1_9MYRT</name>
<organism evidence="1 2">
    <name type="scientific">Melastoma candidum</name>
    <dbReference type="NCBI Taxonomy" id="119954"/>
    <lineage>
        <taxon>Eukaryota</taxon>
        <taxon>Viridiplantae</taxon>
        <taxon>Streptophyta</taxon>
        <taxon>Embryophyta</taxon>
        <taxon>Tracheophyta</taxon>
        <taxon>Spermatophyta</taxon>
        <taxon>Magnoliopsida</taxon>
        <taxon>eudicotyledons</taxon>
        <taxon>Gunneridae</taxon>
        <taxon>Pentapetalae</taxon>
        <taxon>rosids</taxon>
        <taxon>malvids</taxon>
        <taxon>Myrtales</taxon>
        <taxon>Melastomataceae</taxon>
        <taxon>Melastomatoideae</taxon>
        <taxon>Melastomateae</taxon>
        <taxon>Melastoma</taxon>
    </lineage>
</organism>
<gene>
    <name evidence="1" type="ORF">MLD38_012135</name>
</gene>
<proteinExistence type="predicted"/>
<comment type="caution">
    <text evidence="1">The sequence shown here is derived from an EMBL/GenBank/DDBJ whole genome shotgun (WGS) entry which is preliminary data.</text>
</comment>
<keyword evidence="2" id="KW-1185">Reference proteome</keyword>
<dbReference type="EMBL" id="CM042883">
    <property type="protein sequence ID" value="KAI4374097.1"/>
    <property type="molecule type" value="Genomic_DNA"/>
</dbReference>
<evidence type="ECO:0000313" key="2">
    <source>
        <dbReference type="Proteomes" id="UP001057402"/>
    </source>
</evidence>
<reference evidence="2" key="1">
    <citation type="journal article" date="2023" name="Front. Plant Sci.">
        <title>Chromosomal-level genome assembly of Melastoma candidum provides insights into trichome evolution.</title>
        <authorList>
            <person name="Zhong Y."/>
            <person name="Wu W."/>
            <person name="Sun C."/>
            <person name="Zou P."/>
            <person name="Liu Y."/>
            <person name="Dai S."/>
            <person name="Zhou R."/>
        </authorList>
    </citation>
    <scope>NUCLEOTIDE SEQUENCE [LARGE SCALE GENOMIC DNA]</scope>
</reference>
<evidence type="ECO:0000313" key="1">
    <source>
        <dbReference type="EMBL" id="KAI4374097.1"/>
    </source>
</evidence>
<accession>A0ACB9R4Y1</accession>